<dbReference type="PANTHER" id="PTHR10799">
    <property type="entry name" value="SNF2/RAD54 HELICASE FAMILY"/>
    <property type="match status" value="1"/>
</dbReference>
<dbReference type="InterPro" id="IPR038718">
    <property type="entry name" value="SNF2-like_sf"/>
</dbReference>
<dbReference type="InParanoid" id="A0A096P990"/>
<dbReference type="SUPFAM" id="SSF52540">
    <property type="entry name" value="P-loop containing nucleoside triphosphate hydrolases"/>
    <property type="match status" value="2"/>
</dbReference>
<evidence type="ECO:0000256" key="7">
    <source>
        <dbReference type="ARBA" id="ARBA00023054"/>
    </source>
</evidence>
<organism evidence="12 13">
    <name type="scientific">Ostreococcus tauri</name>
    <name type="common">Marine green alga</name>
    <dbReference type="NCBI Taxonomy" id="70448"/>
    <lineage>
        <taxon>Eukaryota</taxon>
        <taxon>Viridiplantae</taxon>
        <taxon>Chlorophyta</taxon>
        <taxon>Mamiellophyceae</taxon>
        <taxon>Mamiellales</taxon>
        <taxon>Bathycoccaceae</taxon>
        <taxon>Ostreococcus</taxon>
    </lineage>
</organism>
<evidence type="ECO:0000256" key="2">
    <source>
        <dbReference type="ARBA" id="ARBA00007025"/>
    </source>
</evidence>
<keyword evidence="3" id="KW-0547">Nucleotide-binding</keyword>
<evidence type="ECO:0000256" key="4">
    <source>
        <dbReference type="ARBA" id="ARBA00022801"/>
    </source>
</evidence>
<reference evidence="12 13" key="2">
    <citation type="journal article" date="2014" name="BMC Genomics">
        <title>An improved genome of the model marine alga Ostreococcus tauri unfolds by assessing Illumina de novo assemblies.</title>
        <authorList>
            <person name="Blanc-Mathieu R."/>
            <person name="Verhelst B."/>
            <person name="Derelle E."/>
            <person name="Rombauts S."/>
            <person name="Bouget F.Y."/>
            <person name="Carre I."/>
            <person name="Chateau A."/>
            <person name="Eyre-Walker A."/>
            <person name="Grimsley N."/>
            <person name="Moreau H."/>
            <person name="Piegu B."/>
            <person name="Rivals E."/>
            <person name="Schackwitz W."/>
            <person name="Van de Peer Y."/>
            <person name="Piganeau G."/>
        </authorList>
    </citation>
    <scope>NUCLEOTIDE SEQUENCE [LARGE SCALE GENOMIC DNA]</scope>
    <source>
        <strain evidence="13">OTTH 0595 / CCAP 157/2 / RCC745</strain>
    </source>
</reference>
<proteinExistence type="inferred from homology"/>
<dbReference type="KEGG" id="ota:OT_ostta17g01830"/>
<dbReference type="InterPro" id="IPR049730">
    <property type="entry name" value="SNF2/RAD54-like_C"/>
</dbReference>
<dbReference type="EMBL" id="CAID01000017">
    <property type="protein sequence ID" value="CEG00614.1"/>
    <property type="molecule type" value="Genomic_DNA"/>
</dbReference>
<feature type="domain" description="Helicase ATP-binding" evidence="10">
    <location>
        <begin position="199"/>
        <end position="368"/>
    </location>
</feature>
<dbReference type="GO" id="GO:0005524">
    <property type="term" value="F:ATP binding"/>
    <property type="evidence" value="ECO:0007669"/>
    <property type="project" value="UniProtKB-KW"/>
</dbReference>
<name>A0A096P990_OSTTA</name>
<dbReference type="GO" id="GO:0016787">
    <property type="term" value="F:hydrolase activity"/>
    <property type="evidence" value="ECO:0007669"/>
    <property type="project" value="UniProtKB-KW"/>
</dbReference>
<dbReference type="Gene3D" id="3.40.50.300">
    <property type="entry name" value="P-loop containing nucleotide triphosphate hydrolases"/>
    <property type="match status" value="1"/>
</dbReference>
<comment type="caution">
    <text evidence="12">The sequence shown here is derived from an EMBL/GenBank/DDBJ whole genome shotgun (WGS) entry which is preliminary data.</text>
</comment>
<gene>
    <name evidence="12" type="ORF">OT_ostta17g01830</name>
</gene>
<dbReference type="GO" id="GO:0004386">
    <property type="term" value="F:helicase activity"/>
    <property type="evidence" value="ECO:0007669"/>
    <property type="project" value="UniProtKB-KW"/>
</dbReference>
<dbReference type="AlphaFoldDB" id="A0A096P990"/>
<evidence type="ECO:0000313" key="13">
    <source>
        <dbReference type="Proteomes" id="UP000009170"/>
    </source>
</evidence>
<evidence type="ECO:0000256" key="8">
    <source>
        <dbReference type="ARBA" id="ARBA00023242"/>
    </source>
</evidence>
<evidence type="ECO:0000259" key="10">
    <source>
        <dbReference type="PROSITE" id="PS51192"/>
    </source>
</evidence>
<evidence type="ECO:0000256" key="1">
    <source>
        <dbReference type="ARBA" id="ARBA00004123"/>
    </source>
</evidence>
<keyword evidence="8" id="KW-0539">Nucleus</keyword>
<evidence type="ECO:0000313" key="12">
    <source>
        <dbReference type="EMBL" id="CEG00614.1"/>
    </source>
</evidence>
<accession>A0A096P990</accession>
<dbReference type="FunCoup" id="A0A096P990">
    <property type="interactions" value="585"/>
</dbReference>
<keyword evidence="4" id="KW-0378">Hydrolase</keyword>
<reference evidence="13" key="1">
    <citation type="journal article" date="2006" name="Proc. Natl. Acad. Sci. U.S.A.">
        <title>Genome analysis of the smallest free-living eukaryote Ostreococcus tauri unveils many unique features.</title>
        <authorList>
            <person name="Derelle E."/>
            <person name="Ferraz C."/>
            <person name="Rombauts S."/>
            <person name="Rouze P."/>
            <person name="Worden A.Z."/>
            <person name="Robbens S."/>
            <person name="Partensky F."/>
            <person name="Degroeve S."/>
            <person name="Echeynie S."/>
            <person name="Cooke R."/>
            <person name="Saeys Y."/>
            <person name="Wuyts J."/>
            <person name="Jabbari K."/>
            <person name="Bowler C."/>
            <person name="Panaud O."/>
            <person name="Piegu B."/>
            <person name="Ball S.G."/>
            <person name="Ral J.-P."/>
            <person name="Bouget F.-Y."/>
            <person name="Piganeau G."/>
            <person name="De Baets B."/>
            <person name="Picard A."/>
            <person name="Delseny M."/>
            <person name="Demaille J."/>
            <person name="Van de Peer Y."/>
            <person name="Moreau H."/>
        </authorList>
    </citation>
    <scope>NUCLEOTIDE SEQUENCE [LARGE SCALE GENOMIC DNA]</scope>
    <source>
        <strain evidence="13">OTTH 0595 / CCAP 157/2 / RCC745</strain>
    </source>
</reference>
<keyword evidence="6" id="KW-0067">ATP-binding</keyword>
<dbReference type="Pfam" id="PF00271">
    <property type="entry name" value="Helicase_C"/>
    <property type="match status" value="1"/>
</dbReference>
<dbReference type="PROSITE" id="PS51194">
    <property type="entry name" value="HELICASE_CTER"/>
    <property type="match status" value="1"/>
</dbReference>
<keyword evidence="13" id="KW-1185">Reference proteome</keyword>
<comment type="subcellular location">
    <subcellularLocation>
        <location evidence="1">Nucleus</location>
    </subcellularLocation>
</comment>
<feature type="region of interest" description="Disordered" evidence="9">
    <location>
        <begin position="1"/>
        <end position="45"/>
    </location>
</feature>
<dbReference type="PROSITE" id="PS51192">
    <property type="entry name" value="HELICASE_ATP_BIND_1"/>
    <property type="match status" value="1"/>
</dbReference>
<dbReference type="GO" id="GO:0005634">
    <property type="term" value="C:nucleus"/>
    <property type="evidence" value="ECO:0007669"/>
    <property type="project" value="UniProtKB-SubCell"/>
</dbReference>
<keyword evidence="5" id="KW-0347">Helicase</keyword>
<dbReference type="Proteomes" id="UP000009170">
    <property type="component" value="Unassembled WGS sequence"/>
</dbReference>
<feature type="compositionally biased region" description="Polar residues" evidence="9">
    <location>
        <begin position="142"/>
        <end position="160"/>
    </location>
</feature>
<dbReference type="CDD" id="cd18793">
    <property type="entry name" value="SF2_C_SNF"/>
    <property type="match status" value="1"/>
</dbReference>
<dbReference type="STRING" id="70448.A0A096P990"/>
<dbReference type="SMART" id="SM00487">
    <property type="entry name" value="DEXDc"/>
    <property type="match status" value="1"/>
</dbReference>
<keyword evidence="7" id="KW-0175">Coiled coil</keyword>
<dbReference type="InterPro" id="IPR001650">
    <property type="entry name" value="Helicase_C-like"/>
</dbReference>
<sequence length="753" mass="83817">MATKRAKTAARDDDDVVDAARASEEEDGRGVGGDETNDDGCDATRDAPLLVRADAEASYDDLTGAALTGIEARAIEAEKELVAARTAKSPEKGTGGDARETKLDERKFKQLDALLDQTTIYSQFLSEQMDTLEEEEGGASGRSPNGTNGKRGTDGKSTTLGKRKKMSEQEELEATKKMLPLMEGGSMRDYQLKGVKWMISLYQNGLNGILADQMGLGKTVQTIGFLSHLRSKGVLGPYLVIGPLSTLSNWVSEFQRWTPSIPVILYHGTKQERAEKRMEHLPTTTPIKPTFPVIVTSYEVVMADRKFLQKYNFKYLVVDEGHRLKNFDCKLIRELKYIPTANKLLLTGTPLQNNLPELWSLLHFLLPDVFSSLSQFQSWFDFADNIGNEDETQADVDKNEQEHRARVVQKLHGILRPFLLRRLKGDVELSLPRKKEILLYAQMVPKQRDFNDALVNKTMQELLQQVAGSGRIPVGHTAVNNLLMQLRKNCNHPDLITGGLDGSIMFPSADELVEQCGKMQLLDRLMKKLRARGHKVLVFSQMTRMLDLLESYFQQRGENVCRIDGSVKQDDRREFIAKFNTDPDYGIFLLSTRAGGLGINLTAGDTVIIYDSDWNPHQDLQAMDRVHRIGQTKPVHVYRLATAKSVEGKMLKKAASKLALEKLVVTGGGFKQEKTDGDRALGAEELMALLKGETAPGDEDLPQSANISDADLDVILDRRDLLGEIPPNPERGVGWEDVEDRSGMSLLGNVSET</sequence>
<evidence type="ECO:0000256" key="6">
    <source>
        <dbReference type="ARBA" id="ARBA00022840"/>
    </source>
</evidence>
<comment type="similarity">
    <text evidence="2">Belongs to the SNF2/RAD54 helicase family.</text>
</comment>
<protein>
    <submittedName>
        <fullName evidence="12">SNF2-related</fullName>
    </submittedName>
</protein>
<feature type="region of interest" description="Disordered" evidence="9">
    <location>
        <begin position="130"/>
        <end position="171"/>
    </location>
</feature>
<dbReference type="InterPro" id="IPR014001">
    <property type="entry name" value="Helicase_ATP-bd"/>
</dbReference>
<dbReference type="Gene3D" id="3.40.50.10810">
    <property type="entry name" value="Tandem AAA-ATPase domain"/>
    <property type="match status" value="1"/>
</dbReference>
<dbReference type="RefSeq" id="XP_022840477.1">
    <property type="nucleotide sequence ID" value="XM_022984582.1"/>
</dbReference>
<dbReference type="GeneID" id="9838088"/>
<evidence type="ECO:0000256" key="3">
    <source>
        <dbReference type="ARBA" id="ARBA00022741"/>
    </source>
</evidence>
<feature type="domain" description="Helicase C-terminal" evidence="11">
    <location>
        <begin position="521"/>
        <end position="678"/>
    </location>
</feature>
<dbReference type="InterPro" id="IPR000330">
    <property type="entry name" value="SNF2_N"/>
</dbReference>
<dbReference type="InterPro" id="IPR027417">
    <property type="entry name" value="P-loop_NTPase"/>
</dbReference>
<dbReference type="SMART" id="SM00490">
    <property type="entry name" value="HELICc"/>
    <property type="match status" value="1"/>
</dbReference>
<dbReference type="Pfam" id="PF00176">
    <property type="entry name" value="SNF2-rel_dom"/>
    <property type="match status" value="1"/>
</dbReference>
<dbReference type="OrthoDB" id="5857104at2759"/>
<evidence type="ECO:0000256" key="5">
    <source>
        <dbReference type="ARBA" id="ARBA00022806"/>
    </source>
</evidence>
<evidence type="ECO:0000256" key="9">
    <source>
        <dbReference type="SAM" id="MobiDB-lite"/>
    </source>
</evidence>
<dbReference type="FunFam" id="3.40.50.10810:FF:000015">
    <property type="entry name" value="lymphoid-specific helicase isoform X1"/>
    <property type="match status" value="1"/>
</dbReference>
<evidence type="ECO:0000259" key="11">
    <source>
        <dbReference type="PROSITE" id="PS51194"/>
    </source>
</evidence>